<dbReference type="EMBL" id="QGDQ01000036">
    <property type="protein sequence ID" value="PWJ47583.1"/>
    <property type="molecule type" value="Genomic_DNA"/>
</dbReference>
<dbReference type="RefSeq" id="WP_109776320.1">
    <property type="nucleotide sequence ID" value="NZ_QGDQ01000036.1"/>
</dbReference>
<keyword evidence="5" id="KW-1185">Reference proteome</keyword>
<dbReference type="Pfam" id="PF13649">
    <property type="entry name" value="Methyltransf_25"/>
    <property type="match status" value="1"/>
</dbReference>
<protein>
    <submittedName>
        <fullName evidence="4">Methyltransferase family protein</fullName>
    </submittedName>
</protein>
<dbReference type="SUPFAM" id="SSF53335">
    <property type="entry name" value="S-adenosyl-L-methionine-dependent methyltransferases"/>
    <property type="match status" value="1"/>
</dbReference>
<dbReference type="PANTHER" id="PTHR43861">
    <property type="entry name" value="TRANS-ACONITATE 2-METHYLTRANSFERASE-RELATED"/>
    <property type="match status" value="1"/>
</dbReference>
<dbReference type="InterPro" id="IPR029063">
    <property type="entry name" value="SAM-dependent_MTases_sf"/>
</dbReference>
<dbReference type="Proteomes" id="UP000245469">
    <property type="component" value="Unassembled WGS sequence"/>
</dbReference>
<proteinExistence type="predicted"/>
<dbReference type="AlphaFoldDB" id="A0A315ZR46"/>
<dbReference type="PANTHER" id="PTHR43861:SF1">
    <property type="entry name" value="TRANS-ACONITATE 2-METHYLTRANSFERASE"/>
    <property type="match status" value="1"/>
</dbReference>
<comment type="caution">
    <text evidence="4">The sequence shown here is derived from an EMBL/GenBank/DDBJ whole genome shotgun (WGS) entry which is preliminary data.</text>
</comment>
<reference evidence="4 5" key="1">
    <citation type="submission" date="2018-03" db="EMBL/GenBank/DDBJ databases">
        <title>Genomic Encyclopedia of Archaeal and Bacterial Type Strains, Phase II (KMG-II): from individual species to whole genera.</title>
        <authorList>
            <person name="Goeker M."/>
        </authorList>
    </citation>
    <scope>NUCLEOTIDE SEQUENCE [LARGE SCALE GENOMIC DNA]</scope>
    <source>
        <strain evidence="4 5">DSM 44889</strain>
    </source>
</reference>
<evidence type="ECO:0000256" key="2">
    <source>
        <dbReference type="ARBA" id="ARBA00022679"/>
    </source>
</evidence>
<dbReference type="GO" id="GO:0008168">
    <property type="term" value="F:methyltransferase activity"/>
    <property type="evidence" value="ECO:0007669"/>
    <property type="project" value="UniProtKB-KW"/>
</dbReference>
<dbReference type="GO" id="GO:0032259">
    <property type="term" value="P:methylation"/>
    <property type="evidence" value="ECO:0007669"/>
    <property type="project" value="UniProtKB-KW"/>
</dbReference>
<sequence>MDQSGETRWIASTRDSYDTVAESYADLVSHHLRDDPHDRADLQLFAELAGEAGGGRVLDVGCGPGHFTAHLARLGVDAVGVDLSPGMVRRAQRDHADVHFEVGSMASLTAGDGTLAGILAWYSLIHAPDDDVVAVLGEFYRALRPGGILLVAWHVGDEVRLKTQGYGGLPMHVNVHRRSLETMCAWLMDAGFDLLQSTLREPTAEVPQGRLLARRQ</sequence>
<keyword evidence="2 4" id="KW-0808">Transferase</keyword>
<gene>
    <name evidence="4" type="ORF">BXY45_13614</name>
</gene>
<feature type="domain" description="Methyltransferase" evidence="3">
    <location>
        <begin position="57"/>
        <end position="147"/>
    </location>
</feature>
<accession>A0A315ZR46</accession>
<dbReference type="OrthoDB" id="9805171at2"/>
<evidence type="ECO:0000313" key="4">
    <source>
        <dbReference type="EMBL" id="PWJ47583.1"/>
    </source>
</evidence>
<dbReference type="InterPro" id="IPR041698">
    <property type="entry name" value="Methyltransf_25"/>
</dbReference>
<dbReference type="Gene3D" id="3.40.50.150">
    <property type="entry name" value="Vaccinia Virus protein VP39"/>
    <property type="match status" value="1"/>
</dbReference>
<dbReference type="CDD" id="cd02440">
    <property type="entry name" value="AdoMet_MTases"/>
    <property type="match status" value="1"/>
</dbReference>
<keyword evidence="1 4" id="KW-0489">Methyltransferase</keyword>
<evidence type="ECO:0000256" key="1">
    <source>
        <dbReference type="ARBA" id="ARBA00022603"/>
    </source>
</evidence>
<evidence type="ECO:0000313" key="5">
    <source>
        <dbReference type="Proteomes" id="UP000245469"/>
    </source>
</evidence>
<evidence type="ECO:0000259" key="3">
    <source>
        <dbReference type="Pfam" id="PF13649"/>
    </source>
</evidence>
<name>A0A315ZR46_9ACTN</name>
<organism evidence="4 5">
    <name type="scientific">Quadrisphaera granulorum</name>
    <dbReference type="NCBI Taxonomy" id="317664"/>
    <lineage>
        <taxon>Bacteria</taxon>
        <taxon>Bacillati</taxon>
        <taxon>Actinomycetota</taxon>
        <taxon>Actinomycetes</taxon>
        <taxon>Kineosporiales</taxon>
        <taxon>Kineosporiaceae</taxon>
        <taxon>Quadrisphaera</taxon>
    </lineage>
</organism>